<proteinExistence type="predicted"/>
<organism evidence="1 2">
    <name type="scientific">Neisseria subflava NJ9703</name>
    <dbReference type="NCBI Taxonomy" id="546268"/>
    <lineage>
        <taxon>Bacteria</taxon>
        <taxon>Pseudomonadati</taxon>
        <taxon>Pseudomonadota</taxon>
        <taxon>Betaproteobacteria</taxon>
        <taxon>Neisseriales</taxon>
        <taxon>Neisseriaceae</taxon>
        <taxon>Neisseria</taxon>
    </lineage>
</organism>
<comment type="caution">
    <text evidence="1">The sequence shown here is derived from an EMBL/GenBank/DDBJ whole genome shotgun (WGS) entry which is preliminary data.</text>
</comment>
<accession>A0A9W5MZI8</accession>
<evidence type="ECO:0000313" key="2">
    <source>
        <dbReference type="Proteomes" id="UP000004621"/>
    </source>
</evidence>
<evidence type="ECO:0000313" key="1">
    <source>
        <dbReference type="EMBL" id="EFC52298.1"/>
    </source>
</evidence>
<dbReference type="AlphaFoldDB" id="A0A9W5MZI8"/>
<dbReference type="Proteomes" id="UP000004621">
    <property type="component" value="Unassembled WGS sequence"/>
</dbReference>
<sequence>MNVWLKWPEFQHTAARRRLLSMSCYRLLPTCFNTQPPEGGWVISRRYLTSSTAF</sequence>
<gene>
    <name evidence="1" type="ORF">NEISUBOT_04400</name>
</gene>
<protein>
    <submittedName>
        <fullName evidence="1">Uncharacterized protein</fullName>
    </submittedName>
</protein>
<name>A0A9W5MZI8_NEISU</name>
<feature type="non-terminal residue" evidence="1">
    <location>
        <position position="54"/>
    </location>
</feature>
<dbReference type="EMBL" id="ACEO02000005">
    <property type="protein sequence ID" value="EFC52298.1"/>
    <property type="molecule type" value="Genomic_DNA"/>
</dbReference>
<reference evidence="1 2" key="1">
    <citation type="submission" date="2010-01" db="EMBL/GenBank/DDBJ databases">
        <authorList>
            <person name="Weinstock G."/>
            <person name="Sodergren E."/>
            <person name="Clifton S."/>
            <person name="Fulton L."/>
            <person name="Fulton B."/>
            <person name="Courtney L."/>
            <person name="Fronick C."/>
            <person name="Harrison M."/>
            <person name="Strong C."/>
            <person name="Farmer C."/>
            <person name="Delahaunty K."/>
            <person name="Markovic C."/>
            <person name="Hall O."/>
            <person name="Minx P."/>
            <person name="Tomlinson C."/>
            <person name="Mitreva M."/>
            <person name="Nelson J."/>
            <person name="Hou S."/>
            <person name="Wollam A."/>
            <person name="Pepin K.H."/>
            <person name="Johnson M."/>
            <person name="Bhonagiri V."/>
            <person name="Nash W.E."/>
            <person name="Warren W."/>
            <person name="Chinwalla A."/>
            <person name="Mardis E.R."/>
            <person name="Wilson R.K."/>
        </authorList>
    </citation>
    <scope>NUCLEOTIDE SEQUENCE [LARGE SCALE GENOMIC DNA]</scope>
    <source>
        <strain evidence="1 2">NJ9703</strain>
    </source>
</reference>